<comment type="caution">
    <text evidence="1">The sequence shown here is derived from an EMBL/GenBank/DDBJ whole genome shotgun (WGS) entry which is preliminary data.</text>
</comment>
<reference evidence="1" key="1">
    <citation type="submission" date="2012-11" db="EMBL/GenBank/DDBJ databases">
        <title>Dependencies among metagenomic species, viruses, plasmids and units of genetic variation.</title>
        <authorList>
            <person name="Nielsen H.B."/>
            <person name="Almeida M."/>
            <person name="Juncker A.S."/>
            <person name="Rasmussen S."/>
            <person name="Li J."/>
            <person name="Sunagawa S."/>
            <person name="Plichta D."/>
            <person name="Gautier L."/>
            <person name="Le Chatelier E."/>
            <person name="Peletier E."/>
            <person name="Bonde I."/>
            <person name="Nielsen T."/>
            <person name="Manichanh C."/>
            <person name="Arumugam M."/>
            <person name="Batto J."/>
            <person name="Santos M.B.Q.D."/>
            <person name="Blom N."/>
            <person name="Borruel N."/>
            <person name="Burgdorf K.S."/>
            <person name="Boumezbeur F."/>
            <person name="Casellas F."/>
            <person name="Dore J."/>
            <person name="Guarner F."/>
            <person name="Hansen T."/>
            <person name="Hildebrand F."/>
            <person name="Kaas R.S."/>
            <person name="Kennedy S."/>
            <person name="Kristiansen K."/>
            <person name="Kultima J.R."/>
            <person name="Leonard P."/>
            <person name="Levenez F."/>
            <person name="Lund O."/>
            <person name="Moumen B."/>
            <person name="Le Paslier D."/>
            <person name="Pons N."/>
            <person name="Pedersen O."/>
            <person name="Prifti E."/>
            <person name="Qin J."/>
            <person name="Raes J."/>
            <person name="Tap J."/>
            <person name="Tims S."/>
            <person name="Ussery D.W."/>
            <person name="Yamada T."/>
            <person name="MetaHit consortium"/>
            <person name="Renault P."/>
            <person name="Sicheritz-Ponten T."/>
            <person name="Bork P."/>
            <person name="Wang J."/>
            <person name="Brunak S."/>
            <person name="Ehrlich S.D."/>
        </authorList>
    </citation>
    <scope>NUCLEOTIDE SEQUENCE [LARGE SCALE GENOMIC DNA]</scope>
</reference>
<gene>
    <name evidence="1" type="ORF">BN788_00925</name>
</gene>
<dbReference type="Proteomes" id="UP000018142">
    <property type="component" value="Unassembled WGS sequence"/>
</dbReference>
<evidence type="ECO:0000313" key="2">
    <source>
        <dbReference type="Proteomes" id="UP000018142"/>
    </source>
</evidence>
<dbReference type="EMBL" id="CBFJ010000218">
    <property type="protein sequence ID" value="CDC49426.1"/>
    <property type="molecule type" value="Genomic_DNA"/>
</dbReference>
<protein>
    <submittedName>
        <fullName evidence="1">Uncharacterized protein</fullName>
    </submittedName>
</protein>
<accession>R6S278</accession>
<sequence length="133" mass="15349">MKRYIQESVCVNGVSEESSTGVFWVIEDELFAYPFGTVDTYNGLAKSGATYNHKRLWADVKPKGCNKPYNYYPRGRVELSNKGKPIIYMNPNIDASLIDDIKAKFGLRKNPVIRYDYSVHYRCYLDDGFEPEK</sequence>
<organism evidence="1 2">
    <name type="scientific">[Eubacterium] siraeum CAG:80</name>
    <dbReference type="NCBI Taxonomy" id="1263080"/>
    <lineage>
        <taxon>Bacteria</taxon>
        <taxon>Bacillati</taxon>
        <taxon>Bacillota</taxon>
        <taxon>Clostridia</taxon>
        <taxon>Eubacteriales</taxon>
        <taxon>Oscillospiraceae</taxon>
        <taxon>Oscillospiraceae incertae sedis</taxon>
    </lineage>
</organism>
<name>R6S278_9FIRM</name>
<proteinExistence type="predicted"/>
<evidence type="ECO:0000313" key="1">
    <source>
        <dbReference type="EMBL" id="CDC49426.1"/>
    </source>
</evidence>
<dbReference type="AlphaFoldDB" id="R6S278"/>